<reference evidence="7" key="1">
    <citation type="submission" date="2019-04" db="EMBL/GenBank/DDBJ databases">
        <title>Evolution of Biomass-Degrading Anaerobic Consortia Revealed by Metagenomics.</title>
        <authorList>
            <person name="Peng X."/>
        </authorList>
    </citation>
    <scope>NUCLEOTIDE SEQUENCE</scope>
    <source>
        <strain evidence="7">SIG240</strain>
    </source>
</reference>
<evidence type="ECO:0000313" key="7">
    <source>
        <dbReference type="EMBL" id="MBE6091557.1"/>
    </source>
</evidence>
<dbReference type="InterPro" id="IPR003594">
    <property type="entry name" value="HATPase_dom"/>
</dbReference>
<dbReference type="Pfam" id="PF02518">
    <property type="entry name" value="HATPase_c"/>
    <property type="match status" value="1"/>
</dbReference>
<dbReference type="PROSITE" id="PS50109">
    <property type="entry name" value="HIS_KIN"/>
    <property type="match status" value="1"/>
</dbReference>
<name>A0A927WPE6_SELRU</name>
<dbReference type="Gene3D" id="3.30.565.10">
    <property type="entry name" value="Histidine kinase-like ATPase, C-terminal domain"/>
    <property type="match status" value="1"/>
</dbReference>
<dbReference type="AlphaFoldDB" id="A0A927WPE6"/>
<evidence type="ECO:0000256" key="2">
    <source>
        <dbReference type="ARBA" id="ARBA00012438"/>
    </source>
</evidence>
<dbReference type="SMART" id="SM01204">
    <property type="entry name" value="FIST_C"/>
    <property type="match status" value="1"/>
</dbReference>
<dbReference type="SMART" id="SM00387">
    <property type="entry name" value="HATPase_c"/>
    <property type="match status" value="1"/>
</dbReference>
<dbReference type="PRINTS" id="PR00344">
    <property type="entry name" value="BCTRLSENSOR"/>
</dbReference>
<dbReference type="EC" id="2.7.13.3" evidence="2"/>
<dbReference type="InterPro" id="IPR013702">
    <property type="entry name" value="FIST_domain_N"/>
</dbReference>
<evidence type="ECO:0000256" key="1">
    <source>
        <dbReference type="ARBA" id="ARBA00000085"/>
    </source>
</evidence>
<gene>
    <name evidence="7" type="ORF">E7201_00030</name>
</gene>
<keyword evidence="3" id="KW-0808">Transferase</keyword>
<feature type="domain" description="Histidine kinase" evidence="6">
    <location>
        <begin position="505"/>
        <end position="726"/>
    </location>
</feature>
<dbReference type="EMBL" id="SVBY01000001">
    <property type="protein sequence ID" value="MBE6091557.1"/>
    <property type="molecule type" value="Genomic_DNA"/>
</dbReference>
<accession>A0A927WPE6</accession>
<proteinExistence type="predicted"/>
<evidence type="ECO:0000259" key="6">
    <source>
        <dbReference type="PROSITE" id="PS50109"/>
    </source>
</evidence>
<dbReference type="InterPro" id="IPR036890">
    <property type="entry name" value="HATPase_C_sf"/>
</dbReference>
<dbReference type="InterPro" id="IPR004358">
    <property type="entry name" value="Sig_transdc_His_kin-like_C"/>
</dbReference>
<comment type="caution">
    <text evidence="7">The sequence shown here is derived from an EMBL/GenBank/DDBJ whole genome shotgun (WGS) entry which is preliminary data.</text>
</comment>
<keyword evidence="5" id="KW-0902">Two-component regulatory system</keyword>
<dbReference type="PANTHER" id="PTHR43047">
    <property type="entry name" value="TWO-COMPONENT HISTIDINE PROTEIN KINASE"/>
    <property type="match status" value="1"/>
</dbReference>
<organism evidence="7 8">
    <name type="scientific">Selenomonas ruminantium</name>
    <dbReference type="NCBI Taxonomy" id="971"/>
    <lineage>
        <taxon>Bacteria</taxon>
        <taxon>Bacillati</taxon>
        <taxon>Bacillota</taxon>
        <taxon>Negativicutes</taxon>
        <taxon>Selenomonadales</taxon>
        <taxon>Selenomonadaceae</taxon>
        <taxon>Selenomonas</taxon>
    </lineage>
</organism>
<dbReference type="InterPro" id="IPR005467">
    <property type="entry name" value="His_kinase_dom"/>
</dbReference>
<protein>
    <recommendedName>
        <fullName evidence="2">histidine kinase</fullName>
        <ecNumber evidence="2">2.7.13.3</ecNumber>
    </recommendedName>
</protein>
<dbReference type="Pfam" id="PF10442">
    <property type="entry name" value="FIST_C"/>
    <property type="match status" value="1"/>
</dbReference>
<dbReference type="Pfam" id="PF08495">
    <property type="entry name" value="FIST"/>
    <property type="match status" value="1"/>
</dbReference>
<dbReference type="PANTHER" id="PTHR43047:SF64">
    <property type="entry name" value="HISTIDINE KINASE CONTAINING CHEY-HOMOLOGOUS RECEIVER DOMAIN AND PAS DOMAIN-RELATED"/>
    <property type="match status" value="1"/>
</dbReference>
<dbReference type="GO" id="GO:0000160">
    <property type="term" value="P:phosphorelay signal transduction system"/>
    <property type="evidence" value="ECO:0007669"/>
    <property type="project" value="UniProtKB-KW"/>
</dbReference>
<dbReference type="Proteomes" id="UP000761380">
    <property type="component" value="Unassembled WGS sequence"/>
</dbReference>
<keyword evidence="4" id="KW-0418">Kinase</keyword>
<evidence type="ECO:0000256" key="4">
    <source>
        <dbReference type="ARBA" id="ARBA00022777"/>
    </source>
</evidence>
<evidence type="ECO:0000313" key="8">
    <source>
        <dbReference type="Proteomes" id="UP000761380"/>
    </source>
</evidence>
<comment type="catalytic activity">
    <reaction evidence="1">
        <text>ATP + protein L-histidine = ADP + protein N-phospho-L-histidine.</text>
        <dbReference type="EC" id="2.7.13.3"/>
    </reaction>
</comment>
<dbReference type="SUPFAM" id="SSF55874">
    <property type="entry name" value="ATPase domain of HSP90 chaperone/DNA topoisomerase II/histidine kinase"/>
    <property type="match status" value="1"/>
</dbReference>
<dbReference type="InterPro" id="IPR019494">
    <property type="entry name" value="FIST_C"/>
</dbReference>
<evidence type="ECO:0000256" key="5">
    <source>
        <dbReference type="ARBA" id="ARBA00023012"/>
    </source>
</evidence>
<dbReference type="GO" id="GO:0004673">
    <property type="term" value="F:protein histidine kinase activity"/>
    <property type="evidence" value="ECO:0007669"/>
    <property type="project" value="UniProtKB-EC"/>
</dbReference>
<sequence>MAKNSCVSKQENFSSWRIIQANNDSLKSLAFPVRDFLPQGGWEMIQYNYKLNWTAGDQGFEGKLNKILQALCMRPASKQANAIFIQLSFHNIGREMAEKVREKIREFLPRAVVVGMTEMLFNPEGTTSYVNINCAFFQKAKVRMLEYDGVPEDFGKLGLEMGQKVAGMQDVRAAMILGVMAPKLSKFIENFVVGNENVVVFGAIAGMYEDAIEEAELNSTLFSLDPGNKEANQFIYGSSPMRRGLVVVLFSGESLSVRGDYTLGWKPLGKEMTITETVGYSGIGKLDDMPAVDIYRHYLKVKPDDHFLQNIVEFPLVIDRDGCLIARVPPGFDEEGRIFFTGDVRVGERVRLSYAVQEDFLHETELASEKMSQFAPEALYLNVCGTRGMFLQDKAQLETIYYHRSASQLNACSGTGEIYYYQGQGGILNCALVAVGFREGHSKSALTVYEAPEETEDNAPVLLSARMAAFLDAVTRELEESNRELRHMAMETEKASIDKYRFLSSARRDIAEPLQKVMEMERRVLKESSEPHIKAYAAEGRKAGEIVYSIVQRLFDFLEMEAGNFKLNEGEYRLDHLLDSLRDELAETAGEKGITLNFELEGKVPSVLYGDELRLRQILSNLLGNGVKYTLQGSVTLQLKAEKVGASEAVLAVTVKDTGIGMTDEQQAELQNILAMNVDKKFSTLDDTGIGINVSQRLLKLMGSGLEISSKLGVGSEVSFVLHQRVLSWIPLRQVENVLHEAQREEKHTISLEELAETWEALREIADACERESLDYMLETLEGHTLPAREAALLLELRTAAQEENWGLIQKLLR</sequence>
<dbReference type="Gene3D" id="1.10.287.130">
    <property type="match status" value="1"/>
</dbReference>
<evidence type="ECO:0000256" key="3">
    <source>
        <dbReference type="ARBA" id="ARBA00022679"/>
    </source>
</evidence>